<reference evidence="7 8" key="1">
    <citation type="journal article" date="2015" name="Genome Announc.">
        <title>Draft Genome Sequence and Gene Annotation of the Entomopathogenic Fungus Verticillium hemipterigenum.</title>
        <authorList>
            <person name="Horn F."/>
            <person name="Habel A."/>
            <person name="Scharf D.H."/>
            <person name="Dworschak J."/>
            <person name="Brakhage A.A."/>
            <person name="Guthke R."/>
            <person name="Hertweck C."/>
            <person name="Linde J."/>
        </authorList>
    </citation>
    <scope>NUCLEOTIDE SEQUENCE [LARGE SCALE GENOMIC DNA]</scope>
</reference>
<keyword evidence="3 6" id="KW-1133">Transmembrane helix</keyword>
<dbReference type="InterPro" id="IPR051694">
    <property type="entry name" value="Immunoregulatory_rcpt-like"/>
</dbReference>
<feature type="transmembrane region" description="Helical" evidence="6">
    <location>
        <begin position="78"/>
        <end position="98"/>
    </location>
</feature>
<evidence type="ECO:0000256" key="1">
    <source>
        <dbReference type="ARBA" id="ARBA00004167"/>
    </source>
</evidence>
<evidence type="ECO:0000313" key="8">
    <source>
        <dbReference type="Proteomes" id="UP000039046"/>
    </source>
</evidence>
<evidence type="ECO:0000256" key="6">
    <source>
        <dbReference type="SAM" id="Phobius"/>
    </source>
</evidence>
<dbReference type="Proteomes" id="UP000039046">
    <property type="component" value="Unassembled WGS sequence"/>
</dbReference>
<keyword evidence="8" id="KW-1185">Reference proteome</keyword>
<gene>
    <name evidence="7" type="ORF">VHEMI08975</name>
</gene>
<dbReference type="GO" id="GO:0071944">
    <property type="term" value="C:cell periphery"/>
    <property type="evidence" value="ECO:0007669"/>
    <property type="project" value="UniProtKB-ARBA"/>
</dbReference>
<feature type="compositionally biased region" description="Basic and acidic residues" evidence="5">
    <location>
        <begin position="108"/>
        <end position="120"/>
    </location>
</feature>
<sequence length="230" mass="24716">MEFSRPASTGSYVNFQPPAPTRLTTVSRPSDRADSTLQTTSSSTVSPGTDPNQTSNTNAQSPKAIDGPSNGLSTGAQAGIGVGIAVMILALLAGWFVARRRRQKDKKKTTEQQEEFEKAELAGGVPIKKDPGAELDPTNEVLLDKGRAELQGDKVTRGRNQAELEGDGEYLAAAIKRWDGYDADNGDGGAVELPTGEGWEVQPAEKKEAEKDLKDVLEDSRKDDEEEKKT</sequence>
<feature type="compositionally biased region" description="Basic and acidic residues" evidence="5">
    <location>
        <begin position="203"/>
        <end position="230"/>
    </location>
</feature>
<comment type="subcellular location">
    <subcellularLocation>
        <location evidence="1">Membrane</location>
        <topology evidence="1">Single-pass membrane protein</topology>
    </subcellularLocation>
</comment>
<dbReference type="GO" id="GO:0016020">
    <property type="term" value="C:membrane"/>
    <property type="evidence" value="ECO:0007669"/>
    <property type="project" value="UniProtKB-SubCell"/>
</dbReference>
<dbReference type="PANTHER" id="PTHR15549">
    <property type="entry name" value="PAIRED IMMUNOGLOBULIN-LIKE TYPE 2 RECEPTOR"/>
    <property type="match status" value="1"/>
</dbReference>
<feature type="compositionally biased region" description="Low complexity" evidence="5">
    <location>
        <begin position="35"/>
        <end position="46"/>
    </location>
</feature>
<dbReference type="EMBL" id="CDHN01000005">
    <property type="protein sequence ID" value="CEJ93383.1"/>
    <property type="molecule type" value="Genomic_DNA"/>
</dbReference>
<name>A0A0A1TPG9_9HYPO</name>
<keyword evidence="4 6" id="KW-0472">Membrane</keyword>
<feature type="compositionally biased region" description="Polar residues" evidence="5">
    <location>
        <begin position="1"/>
        <end position="14"/>
    </location>
</feature>
<feature type="region of interest" description="Disordered" evidence="5">
    <location>
        <begin position="106"/>
        <end position="137"/>
    </location>
</feature>
<dbReference type="STRING" id="1531966.A0A0A1TPG9"/>
<organism evidence="7 8">
    <name type="scientific">[Torrubiella] hemipterigena</name>
    <dbReference type="NCBI Taxonomy" id="1531966"/>
    <lineage>
        <taxon>Eukaryota</taxon>
        <taxon>Fungi</taxon>
        <taxon>Dikarya</taxon>
        <taxon>Ascomycota</taxon>
        <taxon>Pezizomycotina</taxon>
        <taxon>Sordariomycetes</taxon>
        <taxon>Hypocreomycetidae</taxon>
        <taxon>Hypocreales</taxon>
        <taxon>Clavicipitaceae</taxon>
        <taxon>Clavicipitaceae incertae sedis</taxon>
        <taxon>'Torrubiella' clade</taxon>
    </lineage>
</organism>
<accession>A0A0A1TPG9</accession>
<evidence type="ECO:0000256" key="3">
    <source>
        <dbReference type="ARBA" id="ARBA00022989"/>
    </source>
</evidence>
<dbReference type="HOGENOM" id="CLU_1205513_0_0_1"/>
<keyword evidence="2 6" id="KW-0812">Transmembrane</keyword>
<evidence type="ECO:0000256" key="4">
    <source>
        <dbReference type="ARBA" id="ARBA00023136"/>
    </source>
</evidence>
<evidence type="ECO:0000256" key="5">
    <source>
        <dbReference type="SAM" id="MobiDB-lite"/>
    </source>
</evidence>
<evidence type="ECO:0000313" key="7">
    <source>
        <dbReference type="EMBL" id="CEJ93383.1"/>
    </source>
</evidence>
<feature type="compositionally biased region" description="Polar residues" evidence="5">
    <location>
        <begin position="47"/>
        <end position="61"/>
    </location>
</feature>
<protein>
    <submittedName>
        <fullName evidence="7">Uncharacterized protein</fullName>
    </submittedName>
</protein>
<proteinExistence type="predicted"/>
<feature type="region of interest" description="Disordered" evidence="5">
    <location>
        <begin position="183"/>
        <end position="230"/>
    </location>
</feature>
<dbReference type="PANTHER" id="PTHR15549:SF6">
    <property type="entry name" value="MID2 DOMAIN-CONTAINING PROTEIN"/>
    <property type="match status" value="1"/>
</dbReference>
<feature type="region of interest" description="Disordered" evidence="5">
    <location>
        <begin position="1"/>
        <end position="71"/>
    </location>
</feature>
<evidence type="ECO:0000256" key="2">
    <source>
        <dbReference type="ARBA" id="ARBA00022692"/>
    </source>
</evidence>
<dbReference type="AlphaFoldDB" id="A0A0A1TPG9"/>